<comment type="subcellular location">
    <subcellularLocation>
        <location evidence="1">Cell membrane</location>
        <topology evidence="1">Multi-pass membrane protein</topology>
    </subcellularLocation>
</comment>
<dbReference type="Pfam" id="PF06779">
    <property type="entry name" value="MFS_4"/>
    <property type="match status" value="1"/>
</dbReference>
<feature type="transmembrane region" description="Helical" evidence="6">
    <location>
        <begin position="211"/>
        <end position="232"/>
    </location>
</feature>
<feature type="transmembrane region" description="Helical" evidence="6">
    <location>
        <begin position="49"/>
        <end position="70"/>
    </location>
</feature>
<name>A0A6J4K2S3_9PSEU</name>
<evidence type="ECO:0000259" key="7">
    <source>
        <dbReference type="PROSITE" id="PS50850"/>
    </source>
</evidence>
<evidence type="ECO:0000256" key="5">
    <source>
        <dbReference type="ARBA" id="ARBA00023136"/>
    </source>
</evidence>
<feature type="non-terminal residue" evidence="8">
    <location>
        <position position="1"/>
    </location>
</feature>
<dbReference type="GO" id="GO:0022857">
    <property type="term" value="F:transmembrane transporter activity"/>
    <property type="evidence" value="ECO:0007669"/>
    <property type="project" value="InterPro"/>
</dbReference>
<accession>A0A6J4K2S3</accession>
<evidence type="ECO:0000256" key="3">
    <source>
        <dbReference type="ARBA" id="ARBA00022692"/>
    </source>
</evidence>
<dbReference type="PROSITE" id="PS50850">
    <property type="entry name" value="MFS"/>
    <property type="match status" value="1"/>
</dbReference>
<dbReference type="Gene3D" id="1.20.1250.20">
    <property type="entry name" value="MFS general substrate transporter like domains"/>
    <property type="match status" value="1"/>
</dbReference>
<sequence>TGLVAIAPSTPVLVAGVVLAGSSTGLASPPLARAVARHVAPRLEPRAQTVVNAGTGLGVLVSGPVALLAAGGHWRWAWAAFSVVAVVVTVWAAATIPPRSATAQDTAEPAAGRVRHAWTPPGSGKLLTAAGMMGLGSAAVWTYARDLVTAAGIGDLTASVMWIVLGAAGLLGAFAGDLTVRLGPARSWTAAMLLLAAATAGLALAPGVAAVALGAAAVFGAVYIAATGFLLLWGTRTYPDRPVLGVGAAFLFIALGQAVGAPLLGLVADTLGTLGAVAVAAAVAVVGALVRPGRERRSAVRPDGARHQRQLLHLNGG</sequence>
<feature type="transmembrane region" description="Helical" evidence="6">
    <location>
        <begin position="271"/>
        <end position="290"/>
    </location>
</feature>
<feature type="transmembrane region" description="Helical" evidence="6">
    <location>
        <begin position="126"/>
        <end position="144"/>
    </location>
</feature>
<feature type="transmembrane region" description="Helical" evidence="6">
    <location>
        <begin position="188"/>
        <end position="205"/>
    </location>
</feature>
<dbReference type="InterPro" id="IPR020846">
    <property type="entry name" value="MFS_dom"/>
</dbReference>
<evidence type="ECO:0000256" key="1">
    <source>
        <dbReference type="ARBA" id="ARBA00004651"/>
    </source>
</evidence>
<dbReference type="PANTHER" id="PTHR43124">
    <property type="entry name" value="PURINE EFFLUX PUMP PBUE"/>
    <property type="match status" value="1"/>
</dbReference>
<feature type="transmembrane region" description="Helical" evidence="6">
    <location>
        <begin position="76"/>
        <end position="94"/>
    </location>
</feature>
<feature type="transmembrane region" description="Helical" evidence="6">
    <location>
        <begin position="6"/>
        <end position="28"/>
    </location>
</feature>
<feature type="transmembrane region" description="Helical" evidence="6">
    <location>
        <begin position="156"/>
        <end position="176"/>
    </location>
</feature>
<dbReference type="PANTHER" id="PTHR43124:SF3">
    <property type="entry name" value="CHLORAMPHENICOL EFFLUX PUMP RV0191"/>
    <property type="match status" value="1"/>
</dbReference>
<dbReference type="GO" id="GO:0005886">
    <property type="term" value="C:plasma membrane"/>
    <property type="evidence" value="ECO:0007669"/>
    <property type="project" value="UniProtKB-SubCell"/>
</dbReference>
<evidence type="ECO:0000313" key="8">
    <source>
        <dbReference type="EMBL" id="CAA9294215.1"/>
    </source>
</evidence>
<reference evidence="8" key="1">
    <citation type="submission" date="2020-02" db="EMBL/GenBank/DDBJ databases">
        <authorList>
            <person name="Meier V. D."/>
        </authorList>
    </citation>
    <scope>NUCLEOTIDE SEQUENCE</scope>
    <source>
        <strain evidence="8">AVDCRST_MAG54</strain>
    </source>
</reference>
<gene>
    <name evidence="8" type="ORF">AVDCRST_MAG54-4715</name>
</gene>
<feature type="transmembrane region" description="Helical" evidence="6">
    <location>
        <begin position="244"/>
        <end position="265"/>
    </location>
</feature>
<proteinExistence type="predicted"/>
<evidence type="ECO:0000256" key="2">
    <source>
        <dbReference type="ARBA" id="ARBA00022475"/>
    </source>
</evidence>
<evidence type="ECO:0000256" key="6">
    <source>
        <dbReference type="SAM" id="Phobius"/>
    </source>
</evidence>
<dbReference type="InterPro" id="IPR036259">
    <property type="entry name" value="MFS_trans_sf"/>
</dbReference>
<dbReference type="SUPFAM" id="SSF103473">
    <property type="entry name" value="MFS general substrate transporter"/>
    <property type="match status" value="1"/>
</dbReference>
<dbReference type="AlphaFoldDB" id="A0A6J4K2S3"/>
<keyword evidence="4 6" id="KW-1133">Transmembrane helix</keyword>
<feature type="domain" description="Major facilitator superfamily (MFS) profile" evidence="7">
    <location>
        <begin position="1"/>
        <end position="299"/>
    </location>
</feature>
<organism evidence="8">
    <name type="scientific">uncultured Actinomycetospora sp</name>
    <dbReference type="NCBI Taxonomy" id="1135996"/>
    <lineage>
        <taxon>Bacteria</taxon>
        <taxon>Bacillati</taxon>
        <taxon>Actinomycetota</taxon>
        <taxon>Actinomycetes</taxon>
        <taxon>Pseudonocardiales</taxon>
        <taxon>Pseudonocardiaceae</taxon>
        <taxon>Actinomycetospora</taxon>
        <taxon>environmental samples</taxon>
    </lineage>
</organism>
<evidence type="ECO:0000256" key="4">
    <source>
        <dbReference type="ARBA" id="ARBA00022989"/>
    </source>
</evidence>
<dbReference type="InterPro" id="IPR050189">
    <property type="entry name" value="MFS_Efflux_Transporters"/>
</dbReference>
<protein>
    <recommendedName>
        <fullName evidence="7">Major facilitator superfamily (MFS) profile domain-containing protein</fullName>
    </recommendedName>
</protein>
<keyword evidence="5 6" id="KW-0472">Membrane</keyword>
<keyword evidence="3 6" id="KW-0812">Transmembrane</keyword>
<dbReference type="InterPro" id="IPR010645">
    <property type="entry name" value="MFS_4"/>
</dbReference>
<keyword evidence="2" id="KW-1003">Cell membrane</keyword>
<dbReference type="EMBL" id="CADCTH010000594">
    <property type="protein sequence ID" value="CAA9294215.1"/>
    <property type="molecule type" value="Genomic_DNA"/>
</dbReference>